<reference evidence="2" key="2">
    <citation type="journal article" date="2021" name="J Anim Sci Technol">
        <title>Complete genome sequence of Paenibacillus konkukensis sp. nov. SK3146 as a potential probiotic strain.</title>
        <authorList>
            <person name="Jung H.I."/>
            <person name="Park S."/>
            <person name="Niu K.M."/>
            <person name="Lee S.W."/>
            <person name="Kothari D."/>
            <person name="Yi K.J."/>
            <person name="Kim S.K."/>
        </authorList>
    </citation>
    <scope>NUCLEOTIDE SEQUENCE</scope>
    <source>
        <strain evidence="2">SK3146</strain>
    </source>
</reference>
<feature type="signal peptide" evidence="1">
    <location>
        <begin position="1"/>
        <end position="24"/>
    </location>
</feature>
<evidence type="ECO:0000313" key="3">
    <source>
        <dbReference type="Proteomes" id="UP001057134"/>
    </source>
</evidence>
<dbReference type="Proteomes" id="UP001057134">
    <property type="component" value="Chromosome"/>
</dbReference>
<keyword evidence="1" id="KW-0732">Signal</keyword>
<name>A0ABY4RYS9_9BACL</name>
<evidence type="ECO:0000313" key="2">
    <source>
        <dbReference type="EMBL" id="UQZ86683.1"/>
    </source>
</evidence>
<gene>
    <name evidence="2" type="ORF">SK3146_05976</name>
</gene>
<proteinExistence type="predicted"/>
<dbReference type="EMBL" id="CP027059">
    <property type="protein sequence ID" value="UQZ86683.1"/>
    <property type="molecule type" value="Genomic_DNA"/>
</dbReference>
<protein>
    <submittedName>
        <fullName evidence="2">Uncharacterized protein</fullName>
    </submittedName>
</protein>
<organism evidence="2 3">
    <name type="scientific">Paenibacillus konkukensis</name>
    <dbReference type="NCBI Taxonomy" id="2020716"/>
    <lineage>
        <taxon>Bacteria</taxon>
        <taxon>Bacillati</taxon>
        <taxon>Bacillota</taxon>
        <taxon>Bacilli</taxon>
        <taxon>Bacillales</taxon>
        <taxon>Paenibacillaceae</taxon>
        <taxon>Paenibacillus</taxon>
    </lineage>
</organism>
<sequence>MKYSLCVVLTLMILFSTFASTSLAAPLLCKKQSKMLRKPTNKNVEIGYKLYSVDENKHTKLIESKLPVSALF</sequence>
<accession>A0ABY4RYS9</accession>
<evidence type="ECO:0000256" key="1">
    <source>
        <dbReference type="SAM" id="SignalP"/>
    </source>
</evidence>
<reference evidence="2" key="1">
    <citation type="submission" date="2018-02" db="EMBL/GenBank/DDBJ databases">
        <authorList>
            <person name="Kim S.-K."/>
            <person name="Jung H.-I."/>
            <person name="Lee S.-W."/>
        </authorList>
    </citation>
    <scope>NUCLEOTIDE SEQUENCE</scope>
    <source>
        <strain evidence="2">SK3146</strain>
    </source>
</reference>
<keyword evidence="3" id="KW-1185">Reference proteome</keyword>
<feature type="chain" id="PRO_5047390232" evidence="1">
    <location>
        <begin position="25"/>
        <end position="72"/>
    </location>
</feature>
<dbReference type="RefSeq" id="WP_249862199.1">
    <property type="nucleotide sequence ID" value="NZ_CP027059.1"/>
</dbReference>